<dbReference type="EMBL" id="LAKJ01000004">
    <property type="protein sequence ID" value="KKI64949.1"/>
    <property type="molecule type" value="Genomic_DNA"/>
</dbReference>
<dbReference type="Pfam" id="PF01063">
    <property type="entry name" value="Aminotran_4"/>
    <property type="match status" value="1"/>
</dbReference>
<dbReference type="AlphaFoldDB" id="A0A0M2P2B0"/>
<organism evidence="1 2">
    <name type="scientific">Staphylococcus cohnii subsp. cohnii</name>
    <dbReference type="NCBI Taxonomy" id="74704"/>
    <lineage>
        <taxon>Bacteria</taxon>
        <taxon>Bacillati</taxon>
        <taxon>Bacillota</taxon>
        <taxon>Bacilli</taxon>
        <taxon>Bacillales</taxon>
        <taxon>Staphylococcaceae</taxon>
        <taxon>Staphylococcus</taxon>
        <taxon>Staphylococcus cohnii species complex</taxon>
    </lineage>
</organism>
<dbReference type="RefSeq" id="WP_019468264.1">
    <property type="nucleotide sequence ID" value="NZ_BKAS01000013.1"/>
</dbReference>
<protein>
    <submittedName>
        <fullName evidence="1">Aminodeoxychorismate lyase</fullName>
    </submittedName>
</protein>
<proteinExistence type="predicted"/>
<dbReference type="InterPro" id="IPR001544">
    <property type="entry name" value="Aminotrans_IV"/>
</dbReference>
<dbReference type="GO" id="GO:0016829">
    <property type="term" value="F:lyase activity"/>
    <property type="evidence" value="ECO:0007669"/>
    <property type="project" value="UniProtKB-KW"/>
</dbReference>
<comment type="caution">
    <text evidence="1">The sequence shown here is derived from an EMBL/GenBank/DDBJ whole genome shotgun (WGS) entry which is preliminary data.</text>
</comment>
<reference evidence="1 2" key="1">
    <citation type="submission" date="2015-03" db="EMBL/GenBank/DDBJ databases">
        <title>Genome Assembly of Staphylococcus cohnii subsp. cohnii strain G22B2.</title>
        <authorList>
            <person name="Nair G."/>
            <person name="Kaur G."/>
            <person name="Khatri I."/>
            <person name="Singh N.K."/>
            <person name="Sathyabama S."/>
            <person name="Maurya S.K."/>
            <person name="Subramanian S."/>
            <person name="Agrewala J.N."/>
            <person name="Mayilraj S."/>
        </authorList>
    </citation>
    <scope>NUCLEOTIDE SEQUENCE [LARGE SCALE GENOMIC DNA]</scope>
    <source>
        <strain evidence="1 2">G22B2</strain>
    </source>
</reference>
<dbReference type="PATRIC" id="fig|74704.6.peg.2194"/>
<evidence type="ECO:0000313" key="2">
    <source>
        <dbReference type="Proteomes" id="UP000034455"/>
    </source>
</evidence>
<dbReference type="GeneID" id="58098280"/>
<accession>A0A0M2P2B0</accession>
<dbReference type="Gene3D" id="3.30.470.10">
    <property type="match status" value="1"/>
</dbReference>
<dbReference type="Gene3D" id="3.20.10.10">
    <property type="entry name" value="D-amino Acid Aminotransferase, subunit A, domain 2"/>
    <property type="match status" value="1"/>
</dbReference>
<dbReference type="InterPro" id="IPR043132">
    <property type="entry name" value="BCAT-like_C"/>
</dbReference>
<dbReference type="InterPro" id="IPR043131">
    <property type="entry name" value="BCAT-like_N"/>
</dbReference>
<sequence length="202" mass="23837">MQLFETLRLDSGKFSRLMYHYDRIKHSANQFQMTFEDAQWNKTISEIKGLYFTGTYRVKIILHSNGIFKYEVAELPQKDSFTAKIVPSPQIQDKRVLTNKTTNRDHLAHNHETDLILLYDKSGKILEFDIGNIMIKEGNYYYTPAYNEDFLKGCKRQELIEKGKLIEKDYSLTDFKQKLRRNQIQVFLINSLREVADVVINL</sequence>
<dbReference type="SUPFAM" id="SSF56752">
    <property type="entry name" value="D-aminoacid aminotransferase-like PLP-dependent enzymes"/>
    <property type="match status" value="1"/>
</dbReference>
<keyword evidence="1" id="KW-0456">Lyase</keyword>
<name>A0A0M2P2B0_STACC</name>
<dbReference type="Proteomes" id="UP000034455">
    <property type="component" value="Unassembled WGS sequence"/>
</dbReference>
<evidence type="ECO:0000313" key="1">
    <source>
        <dbReference type="EMBL" id="KKI64949.1"/>
    </source>
</evidence>
<dbReference type="InterPro" id="IPR036038">
    <property type="entry name" value="Aminotransferase-like"/>
</dbReference>
<gene>
    <name evidence="1" type="ORF">UF66_2132</name>
</gene>